<dbReference type="Gene3D" id="3.40.50.300">
    <property type="entry name" value="P-loop containing nucleotide triphosphate hydrolases"/>
    <property type="match status" value="1"/>
</dbReference>
<keyword evidence="3" id="KW-1185">Reference proteome</keyword>
<protein>
    <recommendedName>
        <fullName evidence="4">G domain-containing protein</fullName>
    </recommendedName>
</protein>
<name>A0ABD3XN26_SINWO</name>
<proteinExistence type="predicted"/>
<reference evidence="2 3" key="1">
    <citation type="submission" date="2024-11" db="EMBL/GenBank/DDBJ databases">
        <title>Chromosome-level genome assembly of the freshwater bivalve Anodonta woodiana.</title>
        <authorList>
            <person name="Chen X."/>
        </authorList>
    </citation>
    <scope>NUCLEOTIDE SEQUENCE [LARGE SCALE GENOMIC DNA]</scope>
    <source>
        <strain evidence="2">MN2024</strain>
        <tissue evidence="2">Gills</tissue>
    </source>
</reference>
<dbReference type="InterPro" id="IPR027417">
    <property type="entry name" value="P-loop_NTPase"/>
</dbReference>
<organism evidence="2 3">
    <name type="scientific">Sinanodonta woodiana</name>
    <name type="common">Chinese pond mussel</name>
    <name type="synonym">Anodonta woodiana</name>
    <dbReference type="NCBI Taxonomy" id="1069815"/>
    <lineage>
        <taxon>Eukaryota</taxon>
        <taxon>Metazoa</taxon>
        <taxon>Spiralia</taxon>
        <taxon>Lophotrochozoa</taxon>
        <taxon>Mollusca</taxon>
        <taxon>Bivalvia</taxon>
        <taxon>Autobranchia</taxon>
        <taxon>Heteroconchia</taxon>
        <taxon>Palaeoheterodonta</taxon>
        <taxon>Unionida</taxon>
        <taxon>Unionoidea</taxon>
        <taxon>Unionidae</taxon>
        <taxon>Unioninae</taxon>
        <taxon>Sinanodonta</taxon>
    </lineage>
</organism>
<comment type="caution">
    <text evidence="2">The sequence shown here is derived from an EMBL/GenBank/DDBJ whole genome shotgun (WGS) entry which is preliminary data.</text>
</comment>
<dbReference type="SUPFAM" id="SSF52540">
    <property type="entry name" value="P-loop containing nucleoside triphosphate hydrolases"/>
    <property type="match status" value="1"/>
</dbReference>
<feature type="transmembrane region" description="Helical" evidence="1">
    <location>
        <begin position="344"/>
        <end position="363"/>
    </location>
</feature>
<sequence>MQSLSTISITSDRDVLEGVRDQNGRMLDEIIRNYASGKKVKNILLIGLPSAGKSSMINSLACLILGNYVPVASVGQGAAQLTHTYAAHRYNHFGICEEHLRGSPNEDNARIIHPYLPNLHDFVGLADANTEELKEILSLQIFGYLEPGLQITSLFDIQRRHGVGALKSWYTKSEEAWKIDIVLFVHSVTTNGVPRELIQCLLDVIKPKDTLRPVDVEFYVVLTKMDKVETGVVTDENVNAIENAVADLFGIHGFKEYKLVKMANWCDDVGFPNSAAVNLDGSDERSVTLNNQLLKLLHNMSTPKSKSKIAHDITLIQKMWFYLYSYITTIIRTFDTEPYDARDILYVVMFGLIVIIAVLILLLL</sequence>
<evidence type="ECO:0000313" key="2">
    <source>
        <dbReference type="EMBL" id="KAL3886848.1"/>
    </source>
</evidence>
<dbReference type="Proteomes" id="UP001634394">
    <property type="component" value="Unassembled WGS sequence"/>
</dbReference>
<keyword evidence="1" id="KW-0472">Membrane</keyword>
<gene>
    <name evidence="2" type="ORF">ACJMK2_026811</name>
</gene>
<keyword evidence="1" id="KW-0812">Transmembrane</keyword>
<accession>A0ABD3XN26</accession>
<dbReference type="EMBL" id="JBJQND010000002">
    <property type="protein sequence ID" value="KAL3886848.1"/>
    <property type="molecule type" value="Genomic_DNA"/>
</dbReference>
<evidence type="ECO:0000256" key="1">
    <source>
        <dbReference type="SAM" id="Phobius"/>
    </source>
</evidence>
<dbReference type="AlphaFoldDB" id="A0ABD3XN26"/>
<evidence type="ECO:0000313" key="3">
    <source>
        <dbReference type="Proteomes" id="UP001634394"/>
    </source>
</evidence>
<keyword evidence="1" id="KW-1133">Transmembrane helix</keyword>
<evidence type="ECO:0008006" key="4">
    <source>
        <dbReference type="Google" id="ProtNLM"/>
    </source>
</evidence>